<dbReference type="Gene3D" id="3.30.950.30">
    <property type="entry name" value="Schlafen, AAA domain"/>
    <property type="match status" value="1"/>
</dbReference>
<gene>
    <name evidence="2" type="ordered locus">Cag_1101</name>
</gene>
<dbReference type="Pfam" id="PF13749">
    <property type="entry name" value="HATPase_c_4"/>
    <property type="match status" value="1"/>
</dbReference>
<dbReference type="eggNOG" id="COG2865">
    <property type="taxonomic scope" value="Bacteria"/>
</dbReference>
<dbReference type="PANTHER" id="PTHR30595">
    <property type="entry name" value="GLPR-RELATED TRANSCRIPTIONAL REPRESSOR"/>
    <property type="match status" value="1"/>
</dbReference>
<evidence type="ECO:0000259" key="1">
    <source>
        <dbReference type="Pfam" id="PF04326"/>
    </source>
</evidence>
<dbReference type="InterPro" id="IPR038461">
    <property type="entry name" value="Schlafen_AlbA_2_dom_sf"/>
</dbReference>
<dbReference type="Gene3D" id="3.30.565.60">
    <property type="match status" value="1"/>
</dbReference>
<dbReference type="InterPro" id="IPR038475">
    <property type="entry name" value="RecG_C_sf"/>
</dbReference>
<dbReference type="AlphaFoldDB" id="Q3ARL2"/>
<dbReference type="EMBL" id="CP000108">
    <property type="protein sequence ID" value="ABB28363.1"/>
    <property type="molecule type" value="Genomic_DNA"/>
</dbReference>
<organism evidence="2">
    <name type="scientific">Chlorobium chlorochromatii (strain CaD3)</name>
    <dbReference type="NCBI Taxonomy" id="340177"/>
    <lineage>
        <taxon>Bacteria</taxon>
        <taxon>Pseudomonadati</taxon>
        <taxon>Chlorobiota</taxon>
        <taxon>Chlorobiia</taxon>
        <taxon>Chlorobiales</taxon>
        <taxon>Chlorobiaceae</taxon>
        <taxon>Chlorobium/Pelodictyon group</taxon>
        <taxon>Chlorobium</taxon>
    </lineage>
</organism>
<accession>Q3ARL2</accession>
<reference evidence="2" key="1">
    <citation type="submission" date="2005-08" db="EMBL/GenBank/DDBJ databases">
        <title>Complete sequence of Chlorobium chlorochromatii CaD3.</title>
        <authorList>
            <person name="Copeland A."/>
            <person name="Lucas S."/>
            <person name="Lapidus A."/>
            <person name="Barry K."/>
            <person name="Detter J.C."/>
            <person name="Glavina T."/>
            <person name="Hammon N."/>
            <person name="Israni S."/>
            <person name="Pitluck S."/>
            <person name="Bryant D."/>
            <person name="Schmutz J."/>
            <person name="Larimer F."/>
            <person name="Land M."/>
            <person name="Kyrpides N."/>
            <person name="Ivanova N."/>
            <person name="Richardson P."/>
        </authorList>
    </citation>
    <scope>NUCLEOTIDE SEQUENCE [LARGE SCALE GENOMIC DNA]</scope>
    <source>
        <strain evidence="2">CaD3</strain>
    </source>
</reference>
<protein>
    <submittedName>
        <fullName evidence="2">Putative transcriptional regulator</fullName>
    </submittedName>
</protein>
<dbReference type="STRING" id="340177.Cag_1101"/>
<evidence type="ECO:0000313" key="2">
    <source>
        <dbReference type="EMBL" id="ABB28363.1"/>
    </source>
</evidence>
<name>Q3ARL2_CHLCH</name>
<dbReference type="PANTHER" id="PTHR30595:SF6">
    <property type="entry name" value="SCHLAFEN ALBA-2 DOMAIN-CONTAINING PROTEIN"/>
    <property type="match status" value="1"/>
</dbReference>
<proteinExistence type="predicted"/>
<dbReference type="KEGG" id="cch:Cag_1101"/>
<dbReference type="OrthoDB" id="593596at2"/>
<dbReference type="InterPro" id="IPR007421">
    <property type="entry name" value="Schlafen_AlbA_2_dom"/>
</dbReference>
<dbReference type="HOGENOM" id="CLU_024970_3_3_10"/>
<feature type="domain" description="Schlafen AlbA-2" evidence="1">
    <location>
        <begin position="30"/>
        <end position="144"/>
    </location>
</feature>
<sequence length="402" mass="45696">MDSRLRGNDRNIKHTTMNEEFIKELISKGETSSTQFKLNISNELSIAQEMVAFANTKGGRILIGVDDKTWEVIGLTDNDIRRLTNLLVNASSEHIKPPLFIETETFIIDDKKIIVVVVPEGSDKPYKDKDGIIFLKNGANKRKVTNNEEILRLLSKGKHLFADELPVNQATIEDINKDKFDKFFLREFNAEYEALGLSYQEALKAKRVLKEGKITLAGFLFFGKMPQNIKPAFCIKCVAFYGNSLGGTEYRDSRDINGTIPILFDEGMAFFKRNLLHTQQGQNFNSQGILEISIIALQELLENALIHRDYIKNSPIRLLVFDNRIEIISPGCLPNSLVVEELRYGNPVVRNNLMVSYALHTMPYRGLGSGLKRAFEQQPNIELINDTEGEQFKVIIPRPEKR</sequence>
<dbReference type="Pfam" id="PF04326">
    <property type="entry name" value="SLFN_AlbA_2"/>
    <property type="match status" value="1"/>
</dbReference>